<dbReference type="Proteomes" id="UP000233551">
    <property type="component" value="Unassembled WGS sequence"/>
</dbReference>
<dbReference type="AlphaFoldDB" id="A0A2I0LGD2"/>
<evidence type="ECO:0000256" key="1">
    <source>
        <dbReference type="SAM" id="MobiDB-lite"/>
    </source>
</evidence>
<reference evidence="2 3" key="1">
    <citation type="submission" date="2017-11" db="EMBL/GenBank/DDBJ databases">
        <title>De-novo sequencing of pomegranate (Punica granatum L.) genome.</title>
        <authorList>
            <person name="Akparov Z."/>
            <person name="Amiraslanov A."/>
            <person name="Hajiyeva S."/>
            <person name="Abbasov M."/>
            <person name="Kaur K."/>
            <person name="Hamwieh A."/>
            <person name="Solovyev V."/>
            <person name="Salamov A."/>
            <person name="Braich B."/>
            <person name="Kosarev P."/>
            <person name="Mahmoud A."/>
            <person name="Hajiyev E."/>
            <person name="Babayeva S."/>
            <person name="Izzatullayeva V."/>
            <person name="Mammadov A."/>
            <person name="Mammadov A."/>
            <person name="Sharifova S."/>
            <person name="Ojaghi J."/>
            <person name="Eynullazada K."/>
            <person name="Bayramov B."/>
            <person name="Abdulazimova A."/>
            <person name="Shahmuradov I."/>
        </authorList>
    </citation>
    <scope>NUCLEOTIDE SEQUENCE [LARGE SCALE GENOMIC DNA]</scope>
    <source>
        <strain evidence="3">cv. AG2017</strain>
        <tissue evidence="2">Leaf</tissue>
    </source>
</reference>
<proteinExistence type="predicted"/>
<organism evidence="2 3">
    <name type="scientific">Punica granatum</name>
    <name type="common">Pomegranate</name>
    <dbReference type="NCBI Taxonomy" id="22663"/>
    <lineage>
        <taxon>Eukaryota</taxon>
        <taxon>Viridiplantae</taxon>
        <taxon>Streptophyta</taxon>
        <taxon>Embryophyta</taxon>
        <taxon>Tracheophyta</taxon>
        <taxon>Spermatophyta</taxon>
        <taxon>Magnoliopsida</taxon>
        <taxon>eudicotyledons</taxon>
        <taxon>Gunneridae</taxon>
        <taxon>Pentapetalae</taxon>
        <taxon>rosids</taxon>
        <taxon>malvids</taxon>
        <taxon>Myrtales</taxon>
        <taxon>Lythraceae</taxon>
        <taxon>Punica</taxon>
    </lineage>
</organism>
<accession>A0A2I0LGD2</accession>
<name>A0A2I0LGD2_PUNGR</name>
<evidence type="ECO:0000313" key="3">
    <source>
        <dbReference type="Proteomes" id="UP000233551"/>
    </source>
</evidence>
<evidence type="ECO:0000313" key="2">
    <source>
        <dbReference type="EMBL" id="PKI79576.1"/>
    </source>
</evidence>
<sequence length="136" mass="15108">MGSLVTLEVEGGRRRDHLLLNSKSKLGTQRECLSLPIGVMPSPSLSISEAKREVNFRFHVVGDFGGRGLVSLDQATRLDNGYPDLTVDSIEQTRLTDKPDNPNSTANPLNRQTTDHWQSNDVLLDYLTLFNYPPLG</sequence>
<protein>
    <submittedName>
        <fullName evidence="2">Uncharacterized protein</fullName>
    </submittedName>
</protein>
<feature type="compositionally biased region" description="Polar residues" evidence="1">
    <location>
        <begin position="101"/>
        <end position="114"/>
    </location>
</feature>
<dbReference type="EMBL" id="PGOL01000001">
    <property type="protein sequence ID" value="PKI79576.1"/>
    <property type="molecule type" value="Genomic_DNA"/>
</dbReference>
<comment type="caution">
    <text evidence="2">The sequence shown here is derived from an EMBL/GenBank/DDBJ whole genome shotgun (WGS) entry which is preliminary data.</text>
</comment>
<gene>
    <name evidence="2" type="ORF">CRG98_000051</name>
</gene>
<feature type="region of interest" description="Disordered" evidence="1">
    <location>
        <begin position="92"/>
        <end position="114"/>
    </location>
</feature>
<keyword evidence="3" id="KW-1185">Reference proteome</keyword>